<dbReference type="Gene3D" id="3.30.360.10">
    <property type="entry name" value="Dihydrodipicolinate Reductase, domain 2"/>
    <property type="match status" value="1"/>
</dbReference>
<evidence type="ECO:0000313" key="3">
    <source>
        <dbReference type="EMBL" id="APX12932.1"/>
    </source>
</evidence>
<dbReference type="EMBL" id="CP019312">
    <property type="protein sequence ID" value="APX12932.1"/>
    <property type="molecule type" value="Genomic_DNA"/>
</dbReference>
<sequence length="345" mass="36428">MNVVMIGAGMVAQTHVLALRDNTVGARLVGVLGRDAERTADFCAAASETLGYQVAPLGSMDAVLDTDADGAILITPPDARTQYAQALAKAGIPTLMEKPVERKLDAARSLVDLYASANVPLALCFQHRTRAAAQVLKAKLDAGVLGDIVHVELRVPWWREQAYYDAPGRGTYARDGGGVMINQAIHTLDLGLWLVGPVAALQAMMRTSALHRMEAEDIAAALLTFRSGATGVLSATTTAYPGAAESITVTTTKGRAHLEGDHLRIDWLTGEREDLSPEAASETGGGADPMAFTHAWHQSILEDFVTSVAAGRPPIAPPSEALHVHAVIDAMERAARSGTTVEVAQ</sequence>
<dbReference type="InterPro" id="IPR000683">
    <property type="entry name" value="Gfo/Idh/MocA-like_OxRdtase_N"/>
</dbReference>
<dbReference type="Gene3D" id="3.40.50.720">
    <property type="entry name" value="NAD(P)-binding Rossmann-like Domain"/>
    <property type="match status" value="1"/>
</dbReference>
<reference evidence="3 4" key="1">
    <citation type="submission" date="2017-01" db="EMBL/GenBank/DDBJ databases">
        <title>Complete genome of Tateyamaria omphalii DOK1-4 isolated from seawater in Dokdo.</title>
        <authorList>
            <person name="Kim J.H."/>
            <person name="Chi W.-J."/>
        </authorList>
    </citation>
    <scope>NUCLEOTIDE SEQUENCE [LARGE SCALE GENOMIC DNA]</scope>
    <source>
        <strain evidence="3 4">DOK1-4</strain>
    </source>
</reference>
<feature type="domain" description="GFO/IDH/MocA-like oxidoreductase" evidence="2">
    <location>
        <begin position="135"/>
        <end position="256"/>
    </location>
</feature>
<feature type="domain" description="Gfo/Idh/MocA-like oxidoreductase N-terminal" evidence="1">
    <location>
        <begin position="1"/>
        <end position="121"/>
    </location>
</feature>
<dbReference type="InterPro" id="IPR055170">
    <property type="entry name" value="GFO_IDH_MocA-like_dom"/>
</dbReference>
<dbReference type="GO" id="GO:0000166">
    <property type="term" value="F:nucleotide binding"/>
    <property type="evidence" value="ECO:0007669"/>
    <property type="project" value="InterPro"/>
</dbReference>
<dbReference type="RefSeq" id="WP_076629353.1">
    <property type="nucleotide sequence ID" value="NZ_CP019312.1"/>
</dbReference>
<dbReference type="OrthoDB" id="9815825at2"/>
<dbReference type="SUPFAM" id="SSF55347">
    <property type="entry name" value="Glyceraldehyde-3-phosphate dehydrogenase-like, C-terminal domain"/>
    <property type="match status" value="1"/>
</dbReference>
<proteinExistence type="predicted"/>
<keyword evidence="4" id="KW-1185">Reference proteome</keyword>
<dbReference type="PANTHER" id="PTHR43249">
    <property type="entry name" value="UDP-N-ACETYL-2-AMINO-2-DEOXY-D-GLUCURONATE OXIDASE"/>
    <property type="match status" value="1"/>
</dbReference>
<dbReference type="KEGG" id="tom:BWR18_15515"/>
<evidence type="ECO:0000313" key="4">
    <source>
        <dbReference type="Proteomes" id="UP000186336"/>
    </source>
</evidence>
<protein>
    <submittedName>
        <fullName evidence="3">Oxidoreductase</fullName>
    </submittedName>
</protein>
<evidence type="ECO:0000259" key="2">
    <source>
        <dbReference type="Pfam" id="PF22725"/>
    </source>
</evidence>
<dbReference type="SUPFAM" id="SSF51735">
    <property type="entry name" value="NAD(P)-binding Rossmann-fold domains"/>
    <property type="match status" value="1"/>
</dbReference>
<dbReference type="PANTHER" id="PTHR43249:SF1">
    <property type="entry name" value="D-GLUCOSIDE 3-DEHYDROGENASE"/>
    <property type="match status" value="1"/>
</dbReference>
<organism evidence="3 4">
    <name type="scientific">Tateyamaria omphalii</name>
    <dbReference type="NCBI Taxonomy" id="299262"/>
    <lineage>
        <taxon>Bacteria</taxon>
        <taxon>Pseudomonadati</taxon>
        <taxon>Pseudomonadota</taxon>
        <taxon>Alphaproteobacteria</taxon>
        <taxon>Rhodobacterales</taxon>
        <taxon>Roseobacteraceae</taxon>
        <taxon>Tateyamaria</taxon>
    </lineage>
</organism>
<evidence type="ECO:0000259" key="1">
    <source>
        <dbReference type="Pfam" id="PF01408"/>
    </source>
</evidence>
<dbReference type="Proteomes" id="UP000186336">
    <property type="component" value="Chromosome"/>
</dbReference>
<dbReference type="InterPro" id="IPR036291">
    <property type="entry name" value="NAD(P)-bd_dom_sf"/>
</dbReference>
<gene>
    <name evidence="3" type="ORF">BWR18_15515</name>
</gene>
<name>A0A1P8MY73_9RHOB</name>
<dbReference type="Pfam" id="PF22725">
    <property type="entry name" value="GFO_IDH_MocA_C3"/>
    <property type="match status" value="1"/>
</dbReference>
<dbReference type="STRING" id="299262.BWR18_15515"/>
<dbReference type="AlphaFoldDB" id="A0A1P8MY73"/>
<dbReference type="InterPro" id="IPR052515">
    <property type="entry name" value="Gfo/Idh/MocA_Oxidoreductase"/>
</dbReference>
<dbReference type="Pfam" id="PF01408">
    <property type="entry name" value="GFO_IDH_MocA"/>
    <property type="match status" value="1"/>
</dbReference>
<accession>A0A1P8MY73</accession>